<feature type="transmembrane region" description="Helical" evidence="1">
    <location>
        <begin position="137"/>
        <end position="155"/>
    </location>
</feature>
<feature type="domain" description="Carbamoyl-phosphate synthase small subunit N-terminal" evidence="2">
    <location>
        <begin position="260"/>
        <end position="359"/>
    </location>
</feature>
<keyword evidence="1" id="KW-1133">Transmembrane helix</keyword>
<evidence type="ECO:0000256" key="1">
    <source>
        <dbReference type="SAM" id="Phobius"/>
    </source>
</evidence>
<protein>
    <recommendedName>
        <fullName evidence="2">Carbamoyl-phosphate synthase small subunit N-terminal domain-containing protein</fullName>
    </recommendedName>
</protein>
<dbReference type="InterPro" id="IPR036480">
    <property type="entry name" value="CarbP_synth_ssu_N_sf"/>
</dbReference>
<dbReference type="AlphaFoldDB" id="G0PFK7"/>
<dbReference type="SMART" id="SM01097">
    <property type="entry name" value="CPSase_sm_chain"/>
    <property type="match status" value="1"/>
</dbReference>
<dbReference type="Gene3D" id="3.50.30.20">
    <property type="entry name" value="Carbamoyl-phosphate synthase small subunit, N-terminal domain"/>
    <property type="match status" value="1"/>
</dbReference>
<feature type="transmembrane region" description="Helical" evidence="1">
    <location>
        <begin position="253"/>
        <end position="271"/>
    </location>
</feature>
<sequence>MDVFICHCQAQVQPWEVKKHFCKSLTCSNCQSKLTPDEAHFHFLSGCTAAPAARPSSVPLNFEEPAVLTKGVSEPTVKPTEEERNHAAEQLRAIVEEQHVRQRQPRIVRTFEELESNEIREIPIDVPERRNSAADHTMSYCSLLHVFFLGLNSLVRDFATSPYQKHWHEVGNVVFNVTFLAIIFGCNYVKKEAFEESRNKTRRILNVMCVQGSQLSLVTTAAATCFPFLPSLYNVFMNTVFGVESMATSKPGFAHQFVPFFAYFVVALLLLGEILRREFHFTFTSDISANPAEFESDRICPSALIVEKLCVDGEHSHWQAVQSLSEWLRKADVPCLSGIDVRQLVKKIRETGSMKAKLVIESDNPQNFDYVDVNAENLVDFVSRKEPNVYGTEDQTILAVDLAMDSELTSRIIEWNEIHRIYGIFQMSSLQTLGSVFRQKFRFFLVLRKS</sequence>
<keyword evidence="4" id="KW-1185">Reference proteome</keyword>
<dbReference type="Pfam" id="PF00988">
    <property type="entry name" value="CPSase_sm_chain"/>
    <property type="match status" value="1"/>
</dbReference>
<accession>G0PFK7</accession>
<keyword evidence="1" id="KW-0472">Membrane</keyword>
<dbReference type="STRING" id="135651.G0PFK7"/>
<proteinExistence type="predicted"/>
<evidence type="ECO:0000313" key="3">
    <source>
        <dbReference type="EMBL" id="EGT53945.1"/>
    </source>
</evidence>
<reference evidence="4" key="1">
    <citation type="submission" date="2011-07" db="EMBL/GenBank/DDBJ databases">
        <authorList>
            <consortium name="Caenorhabditis brenneri Sequencing and Analysis Consortium"/>
            <person name="Wilson R.K."/>
        </authorList>
    </citation>
    <scope>NUCLEOTIDE SEQUENCE [LARGE SCALE GENOMIC DNA]</scope>
    <source>
        <strain evidence="4">PB2801</strain>
    </source>
</reference>
<gene>
    <name evidence="3" type="ORF">CAEBREN_00860</name>
</gene>
<evidence type="ECO:0000313" key="4">
    <source>
        <dbReference type="Proteomes" id="UP000008068"/>
    </source>
</evidence>
<dbReference type="OrthoDB" id="434at2759"/>
<name>G0PFK7_CAEBE</name>
<dbReference type="Proteomes" id="UP000008068">
    <property type="component" value="Unassembled WGS sequence"/>
</dbReference>
<organism evidence="4">
    <name type="scientific">Caenorhabditis brenneri</name>
    <name type="common">Nematode worm</name>
    <dbReference type="NCBI Taxonomy" id="135651"/>
    <lineage>
        <taxon>Eukaryota</taxon>
        <taxon>Metazoa</taxon>
        <taxon>Ecdysozoa</taxon>
        <taxon>Nematoda</taxon>
        <taxon>Chromadorea</taxon>
        <taxon>Rhabditida</taxon>
        <taxon>Rhabditina</taxon>
        <taxon>Rhabditomorpha</taxon>
        <taxon>Rhabditoidea</taxon>
        <taxon>Rhabditidae</taxon>
        <taxon>Peloderinae</taxon>
        <taxon>Caenorhabditis</taxon>
    </lineage>
</organism>
<dbReference type="EMBL" id="GL380373">
    <property type="protein sequence ID" value="EGT53945.1"/>
    <property type="molecule type" value="Genomic_DNA"/>
</dbReference>
<evidence type="ECO:0000259" key="2">
    <source>
        <dbReference type="SMART" id="SM01097"/>
    </source>
</evidence>
<dbReference type="InterPro" id="IPR002474">
    <property type="entry name" value="CarbamoylP_synth_ssu_N"/>
</dbReference>
<feature type="transmembrane region" description="Helical" evidence="1">
    <location>
        <begin position="170"/>
        <end position="189"/>
    </location>
</feature>
<keyword evidence="1" id="KW-0812">Transmembrane</keyword>
<dbReference type="InParanoid" id="G0PFK7"/>
<dbReference type="HOGENOM" id="CLU_608638_0_0_1"/>
<dbReference type="SUPFAM" id="SSF52021">
    <property type="entry name" value="Carbamoyl phosphate synthetase, small subunit N-terminal domain"/>
    <property type="match status" value="1"/>
</dbReference>
<feature type="transmembrane region" description="Helical" evidence="1">
    <location>
        <begin position="210"/>
        <end position="233"/>
    </location>
</feature>
<dbReference type="eggNOG" id="KOG0370">
    <property type="taxonomic scope" value="Eukaryota"/>
</dbReference>